<dbReference type="NCBIfam" id="NF038123">
    <property type="entry name" value="NF038123_dom"/>
    <property type="match status" value="1"/>
</dbReference>
<reference evidence="2 3" key="1">
    <citation type="submission" date="2018-01" db="EMBL/GenBank/DDBJ databases">
        <title>Whole genome sequencing of Histamine producing bacteria.</title>
        <authorList>
            <person name="Butler K."/>
        </authorList>
    </citation>
    <scope>NUCLEOTIDE SEQUENCE [LARGE SCALE GENOMIC DNA]</scope>
    <source>
        <strain evidence="2 3">DSM 24669</strain>
    </source>
</reference>
<dbReference type="PROSITE" id="PS51257">
    <property type="entry name" value="PROKAR_LIPOPROTEIN"/>
    <property type="match status" value="1"/>
</dbReference>
<dbReference type="Gene3D" id="2.60.40.2130">
    <property type="entry name" value="F-spondin domain"/>
    <property type="match status" value="1"/>
</dbReference>
<dbReference type="PANTHER" id="PTHR11311">
    <property type="entry name" value="SPONDIN"/>
    <property type="match status" value="1"/>
</dbReference>
<evidence type="ECO:0000259" key="1">
    <source>
        <dbReference type="PROSITE" id="PS51020"/>
    </source>
</evidence>
<keyword evidence="3" id="KW-1185">Reference proteome</keyword>
<dbReference type="Proteomes" id="UP000240481">
    <property type="component" value="Unassembled WGS sequence"/>
</dbReference>
<name>A0A2T3PB30_9GAMM</name>
<dbReference type="EMBL" id="PYLZ01000002">
    <property type="protein sequence ID" value="PSW26165.1"/>
    <property type="molecule type" value="Genomic_DNA"/>
</dbReference>
<dbReference type="AlphaFoldDB" id="A0A2T3PB30"/>
<dbReference type="Pfam" id="PF06468">
    <property type="entry name" value="Spond_N"/>
    <property type="match status" value="1"/>
</dbReference>
<feature type="domain" description="Spondin" evidence="1">
    <location>
        <begin position="25"/>
        <end position="211"/>
    </location>
</feature>
<evidence type="ECO:0000313" key="3">
    <source>
        <dbReference type="Proteomes" id="UP000240481"/>
    </source>
</evidence>
<dbReference type="GO" id="GO:0031012">
    <property type="term" value="C:extracellular matrix"/>
    <property type="evidence" value="ECO:0007669"/>
    <property type="project" value="TreeGrafter"/>
</dbReference>
<proteinExistence type="predicted"/>
<evidence type="ECO:0000313" key="2">
    <source>
        <dbReference type="EMBL" id="PSW26165.1"/>
    </source>
</evidence>
<dbReference type="PANTHER" id="PTHR11311:SF15">
    <property type="entry name" value="SPONDIN-2"/>
    <property type="match status" value="1"/>
</dbReference>
<dbReference type="InterPro" id="IPR051418">
    <property type="entry name" value="Spondin/Thrombospondin_T1"/>
</dbReference>
<accession>A0A2T3PB30</accession>
<comment type="caution">
    <text evidence="2">The sequence shown here is derived from an EMBL/GenBank/DDBJ whole genome shotgun (WGS) entry which is preliminary data.</text>
</comment>
<dbReference type="OrthoDB" id="8478811at2"/>
<organism evidence="2 3">
    <name type="scientific">Photobacterium swingsii</name>
    <dbReference type="NCBI Taxonomy" id="680026"/>
    <lineage>
        <taxon>Bacteria</taxon>
        <taxon>Pseudomonadati</taxon>
        <taxon>Pseudomonadota</taxon>
        <taxon>Gammaproteobacteria</taxon>
        <taxon>Vibrionales</taxon>
        <taxon>Vibrionaceae</taxon>
        <taxon>Photobacterium</taxon>
    </lineage>
</organism>
<dbReference type="PROSITE" id="PS51020">
    <property type="entry name" value="SPONDIN"/>
    <property type="match status" value="1"/>
</dbReference>
<sequence length="233" mass="24347">MFKFIALNLFVLGLSACGGDGDGSGSTPDLSDSDAVYELEFKTNWTAANFATNFPSDRHFSGLIGLTHNSNAKLFEAGTLASNGIVSMAETGAKGTLKAEIEGLQNQGDSHSTVDGGGIPASASSVNLTFGISQDHPLVSVVTMIAPSPDWFTGINSVPLFVDGKWVEELEIQLISYDAGSDSGVTFSSANLATTPRATVTKLTTDRADTDFENGVHAVTSQSIGTFTLKKVN</sequence>
<protein>
    <recommendedName>
        <fullName evidence="1">Spondin domain-containing protein</fullName>
    </recommendedName>
</protein>
<dbReference type="InterPro" id="IPR009465">
    <property type="entry name" value="Spondin_N"/>
</dbReference>
<dbReference type="InterPro" id="IPR038678">
    <property type="entry name" value="Spondin_N_sf"/>
</dbReference>
<dbReference type="STRING" id="680026.AB733_15130"/>
<dbReference type="GO" id="GO:0007155">
    <property type="term" value="P:cell adhesion"/>
    <property type="evidence" value="ECO:0007669"/>
    <property type="project" value="TreeGrafter"/>
</dbReference>
<gene>
    <name evidence="2" type="ORF">C9I94_05920</name>
</gene>